<comment type="domain">
    <text evidence="8">Possesses an unusual extended V-shaped dimeric structure with each monomer consisting of three distinct domains arranged along a curved 'spinal' alpha-helix. The N-terminal catalytic domain specifically recognizes the glutamate moiety of the substrate. The second domain is the NADPH-binding domain, and the third C-terminal domain is responsible for dimerization.</text>
</comment>
<dbReference type="Gene3D" id="3.40.50.720">
    <property type="entry name" value="NAD(P)-binding Rossmann-like Domain"/>
    <property type="match status" value="1"/>
</dbReference>
<evidence type="ECO:0000256" key="11">
    <source>
        <dbReference type="PIRSR" id="PIRSR000445-3"/>
    </source>
</evidence>
<feature type="binding site" evidence="8 10">
    <location>
        <begin position="115"/>
        <end position="117"/>
    </location>
    <ligand>
        <name>substrate</name>
    </ligand>
</feature>
<dbReference type="PROSITE" id="PS00747">
    <property type="entry name" value="GLUTR"/>
    <property type="match status" value="1"/>
</dbReference>
<dbReference type="InterPro" id="IPR018214">
    <property type="entry name" value="GluRdtase_CS"/>
</dbReference>
<gene>
    <name evidence="8 17" type="primary">hemA</name>
    <name evidence="17" type="ORF">CIG1485E_0951</name>
</gene>
<dbReference type="SUPFAM" id="SSF69075">
    <property type="entry name" value="Glutamyl tRNA-reductase dimerization domain"/>
    <property type="match status" value="1"/>
</dbReference>
<evidence type="ECO:0000259" key="15">
    <source>
        <dbReference type="Pfam" id="PF01488"/>
    </source>
</evidence>
<dbReference type="PANTHER" id="PTHR43013:SF1">
    <property type="entry name" value="GLUTAMYL-TRNA REDUCTASE"/>
    <property type="match status" value="1"/>
</dbReference>
<accession>A0A076FG53</accession>
<evidence type="ECO:0000256" key="9">
    <source>
        <dbReference type="PIRSR" id="PIRSR000445-1"/>
    </source>
</evidence>
<feature type="site" description="Important for activity" evidence="8 12">
    <location>
        <position position="100"/>
    </location>
</feature>
<dbReference type="HAMAP" id="MF_00087">
    <property type="entry name" value="Glu_tRNA_reductase"/>
    <property type="match status" value="1"/>
</dbReference>
<dbReference type="eggNOG" id="COG0373">
    <property type="taxonomic scope" value="Bacteria"/>
</dbReference>
<evidence type="ECO:0000256" key="5">
    <source>
        <dbReference type="ARBA" id="ARBA00023002"/>
    </source>
</evidence>
<dbReference type="PIRSF" id="PIRSF000445">
    <property type="entry name" value="4pyrrol_synth_GluRdtase"/>
    <property type="match status" value="1"/>
</dbReference>
<dbReference type="GO" id="GO:0019353">
    <property type="term" value="P:protoporphyrinogen IX biosynthetic process from glutamate"/>
    <property type="evidence" value="ECO:0007669"/>
    <property type="project" value="TreeGrafter"/>
</dbReference>
<evidence type="ECO:0000256" key="13">
    <source>
        <dbReference type="RuleBase" id="RU000584"/>
    </source>
</evidence>
<comment type="miscellaneous">
    <text evidence="8">During catalysis, the active site Cys acts as a nucleophile attacking the alpha-carbonyl group of tRNA-bound glutamate with the formation of a thioester intermediate between enzyme and glutamate, and the concomitant release of tRNA(Glu). The thioester intermediate is finally reduced by direct hydride transfer from NADPH, to form the product GSA.</text>
</comment>
<dbReference type="AlphaFoldDB" id="A0A076FG53"/>
<evidence type="ECO:0000256" key="3">
    <source>
        <dbReference type="ARBA" id="ARBA00012970"/>
    </source>
</evidence>
<protein>
    <recommendedName>
        <fullName evidence="3 8">Glutamyl-tRNA reductase</fullName>
        <shortName evidence="8">GluTR</shortName>
        <ecNumber evidence="3 8">1.2.1.70</ecNumber>
    </recommendedName>
</protein>
<dbReference type="EC" id="1.2.1.70" evidence="3 8"/>
<reference evidence="18" key="1">
    <citation type="journal article" date="2014" name="Genome Announc.">
        <title>Complete Genome Sequence of Campylobacter iguaniorum Strain 1485ET, Isolated from a Bearded Dragon (Pogona vitticeps).</title>
        <authorList>
            <person name="Gilbert M.J."/>
            <person name="Miller W.G."/>
            <person name="Yee E."/>
            <person name="Kik M."/>
            <person name="Wagenaar J.A."/>
            <person name="Duim B."/>
        </authorList>
    </citation>
    <scope>NUCLEOTIDE SEQUENCE [LARGE SCALE GENOMIC DNA]</scope>
    <source>
        <strain evidence="18">1485E</strain>
    </source>
</reference>
<dbReference type="NCBIfam" id="TIGR01035">
    <property type="entry name" value="hemA"/>
    <property type="match status" value="1"/>
</dbReference>
<dbReference type="UniPathway" id="UPA00251">
    <property type="reaction ID" value="UER00316"/>
</dbReference>
<evidence type="ECO:0000256" key="6">
    <source>
        <dbReference type="ARBA" id="ARBA00023244"/>
    </source>
</evidence>
<feature type="domain" description="Glutamyl-tRNA reductase N-terminal" evidence="16">
    <location>
        <begin position="6"/>
        <end position="156"/>
    </location>
</feature>
<evidence type="ECO:0000256" key="4">
    <source>
        <dbReference type="ARBA" id="ARBA00022857"/>
    </source>
</evidence>
<feature type="binding site" evidence="8 11">
    <location>
        <begin position="190"/>
        <end position="195"/>
    </location>
    <ligand>
        <name>NADP(+)</name>
        <dbReference type="ChEBI" id="CHEBI:58349"/>
    </ligand>
</feature>
<dbReference type="PATRIC" id="fig|1244531.5.peg.951"/>
<keyword evidence="18" id="KW-1185">Reference proteome</keyword>
<organism evidence="17 18">
    <name type="scientific">Campylobacter iguaniorum</name>
    <dbReference type="NCBI Taxonomy" id="1244531"/>
    <lineage>
        <taxon>Bacteria</taxon>
        <taxon>Pseudomonadati</taxon>
        <taxon>Campylobacterota</taxon>
        <taxon>Epsilonproteobacteria</taxon>
        <taxon>Campylobacterales</taxon>
        <taxon>Campylobacteraceae</taxon>
        <taxon>Campylobacter</taxon>
    </lineage>
</organism>
<comment type="subunit">
    <text evidence="8">Homodimer.</text>
</comment>
<dbReference type="Pfam" id="PF01488">
    <property type="entry name" value="Shikimate_DH"/>
    <property type="match status" value="1"/>
</dbReference>
<dbReference type="FunFam" id="3.30.460.30:FF:000001">
    <property type="entry name" value="Glutamyl-tRNA reductase"/>
    <property type="match status" value="1"/>
</dbReference>
<dbReference type="SUPFAM" id="SSF51735">
    <property type="entry name" value="NAD(P)-binding Rossmann-fold domains"/>
    <property type="match status" value="1"/>
</dbReference>
<keyword evidence="5 8" id="KW-0560">Oxidoreductase</keyword>
<evidence type="ECO:0000313" key="18">
    <source>
        <dbReference type="Proteomes" id="UP000028486"/>
    </source>
</evidence>
<evidence type="ECO:0000256" key="7">
    <source>
        <dbReference type="ARBA" id="ARBA00047464"/>
    </source>
</evidence>
<dbReference type="Proteomes" id="UP000028486">
    <property type="component" value="Chromosome"/>
</dbReference>
<dbReference type="InterPro" id="IPR015896">
    <property type="entry name" value="4pyrrol_synth_GluRdtase_dimer"/>
</dbReference>
<dbReference type="SUPFAM" id="SSF69742">
    <property type="entry name" value="Glutamyl tRNA-reductase catalytic, N-terminal domain"/>
    <property type="match status" value="1"/>
</dbReference>
<feature type="binding site" evidence="8 10">
    <location>
        <begin position="50"/>
        <end position="53"/>
    </location>
    <ligand>
        <name>substrate</name>
    </ligand>
</feature>
<dbReference type="HOGENOM" id="CLU_035113_2_2_7"/>
<evidence type="ECO:0000256" key="12">
    <source>
        <dbReference type="PIRSR" id="PIRSR000445-4"/>
    </source>
</evidence>
<proteinExistence type="inferred from homology"/>
<evidence type="ECO:0000256" key="8">
    <source>
        <dbReference type="HAMAP-Rule" id="MF_00087"/>
    </source>
</evidence>
<dbReference type="InterPro" id="IPR036343">
    <property type="entry name" value="GluRdtase_N_sf"/>
</dbReference>
<comment type="similarity">
    <text evidence="2 8 13">Belongs to the glutamyl-tRNA reductase family.</text>
</comment>
<dbReference type="InterPro" id="IPR006151">
    <property type="entry name" value="Shikm_DH/Glu-tRNA_Rdtase"/>
</dbReference>
<dbReference type="InterPro" id="IPR036453">
    <property type="entry name" value="GluRdtase_dimer_dom_sf"/>
</dbReference>
<feature type="active site" description="Nucleophile" evidence="8 9">
    <location>
        <position position="51"/>
    </location>
</feature>
<dbReference type="RefSeq" id="WP_038454287.1">
    <property type="nucleotide sequence ID" value="NZ_CP009043.1"/>
</dbReference>
<dbReference type="Pfam" id="PF00745">
    <property type="entry name" value="GlutR_dimer"/>
    <property type="match status" value="1"/>
</dbReference>
<keyword evidence="4 8" id="KW-0521">NADP</keyword>
<evidence type="ECO:0000259" key="16">
    <source>
        <dbReference type="Pfam" id="PF05201"/>
    </source>
</evidence>
<dbReference type="GO" id="GO:0050661">
    <property type="term" value="F:NADP binding"/>
    <property type="evidence" value="ECO:0007669"/>
    <property type="project" value="InterPro"/>
</dbReference>
<dbReference type="Pfam" id="PF05201">
    <property type="entry name" value="GlutR_N"/>
    <property type="match status" value="1"/>
</dbReference>
<dbReference type="EMBL" id="CP009043">
    <property type="protein sequence ID" value="AII14789.1"/>
    <property type="molecule type" value="Genomic_DNA"/>
</dbReference>
<comment type="catalytic activity">
    <reaction evidence="7 8 13">
        <text>(S)-4-amino-5-oxopentanoate + tRNA(Glu) + NADP(+) = L-glutamyl-tRNA(Glu) + NADPH + H(+)</text>
        <dbReference type="Rhea" id="RHEA:12344"/>
        <dbReference type="Rhea" id="RHEA-COMP:9663"/>
        <dbReference type="Rhea" id="RHEA-COMP:9680"/>
        <dbReference type="ChEBI" id="CHEBI:15378"/>
        <dbReference type="ChEBI" id="CHEBI:57501"/>
        <dbReference type="ChEBI" id="CHEBI:57783"/>
        <dbReference type="ChEBI" id="CHEBI:58349"/>
        <dbReference type="ChEBI" id="CHEBI:78442"/>
        <dbReference type="ChEBI" id="CHEBI:78520"/>
        <dbReference type="EC" id="1.2.1.70"/>
    </reaction>
</comment>
<feature type="domain" description="Quinate/shikimate 5-dehydrogenase/glutamyl-tRNA reductase" evidence="15">
    <location>
        <begin position="174"/>
        <end position="301"/>
    </location>
</feature>
<dbReference type="PANTHER" id="PTHR43013">
    <property type="entry name" value="GLUTAMYL-TRNA REDUCTASE"/>
    <property type="match status" value="1"/>
</dbReference>
<dbReference type="InterPro" id="IPR036291">
    <property type="entry name" value="NAD(P)-bd_dom_sf"/>
</dbReference>
<dbReference type="GO" id="GO:0008883">
    <property type="term" value="F:glutamyl-tRNA reductase activity"/>
    <property type="evidence" value="ECO:0007669"/>
    <property type="project" value="UniProtKB-UniRule"/>
</dbReference>
<dbReference type="Gene3D" id="3.30.460.30">
    <property type="entry name" value="Glutamyl-tRNA reductase, N-terminal domain"/>
    <property type="match status" value="1"/>
</dbReference>
<dbReference type="CDD" id="cd05213">
    <property type="entry name" value="NAD_bind_Glutamyl_tRNA_reduct"/>
    <property type="match status" value="1"/>
</dbReference>
<dbReference type="InterPro" id="IPR015895">
    <property type="entry name" value="4pyrrol_synth_GluRdtase_N"/>
</dbReference>
<evidence type="ECO:0000256" key="2">
    <source>
        <dbReference type="ARBA" id="ARBA00005916"/>
    </source>
</evidence>
<feature type="domain" description="Tetrapyrrole biosynthesis glutamyl-tRNA reductase dimerisation" evidence="14">
    <location>
        <begin position="316"/>
        <end position="409"/>
    </location>
</feature>
<evidence type="ECO:0000256" key="1">
    <source>
        <dbReference type="ARBA" id="ARBA00005059"/>
    </source>
</evidence>
<dbReference type="KEGG" id="caj:CIG1485E_0951"/>
<comment type="pathway">
    <text evidence="1 8 13">Porphyrin-containing compound metabolism; protoporphyrin-IX biosynthesis; 5-aminolevulinate from L-glutamyl-tRNA(Glu): step 1/2.</text>
</comment>
<comment type="function">
    <text evidence="8">Catalyzes the NADPH-dependent reduction of glutamyl-tRNA(Glu) to glutamate 1-semialdehyde (GSA).</text>
</comment>
<feature type="binding site" evidence="8 10">
    <location>
        <position position="110"/>
    </location>
    <ligand>
        <name>substrate</name>
    </ligand>
</feature>
<name>A0A076FG53_9BACT</name>
<evidence type="ECO:0000259" key="14">
    <source>
        <dbReference type="Pfam" id="PF00745"/>
    </source>
</evidence>
<evidence type="ECO:0000256" key="10">
    <source>
        <dbReference type="PIRSR" id="PIRSR000445-2"/>
    </source>
</evidence>
<dbReference type="STRING" id="1244531.CIG2463D_0951"/>
<keyword evidence="6 8" id="KW-0627">Porphyrin biosynthesis</keyword>
<dbReference type="InterPro" id="IPR000343">
    <property type="entry name" value="4pyrrol_synth_GluRdtase"/>
</dbReference>
<sequence length="421" mass="46739">MHYISVSFTHKNTDISIREKLSFADADKKREILRLIGANENVLESMALSTCNRVEIFAYVKDAKVSLKHILNSISILTLVPFEALELRADTYEDEGAIHHLFAVASSLDSLVVGETQIAGQLKDAFKFAYDNGDCATNVSRAMHFAFKCATEVRALTQISKNPVSVSSVAVAKAKEIYGSIGGMSAVVVGAGEMSRLACKHLIGAGVNTIILNRDLQKAENLVCELGELASCASIDKLSEYVNRYRLIFSATGAPNAIITDDIIEQKDFHRYFFDIAVPRDIDISEDEFTHVYAVDDLEEIVRTNLALREEQASIAYSIVGRSTADFFKWISSQDSNPAIKALRQKAKDIAGLEVDKAIKKGYIRHCDKDEACKLVHQVFKAFLHTPSIRLKEKSNDDILSSLEYLFDIKVKKDDNLEGNE</sequence>
<dbReference type="OrthoDB" id="110209at2"/>
<feature type="binding site" evidence="8 10">
    <location>
        <position position="121"/>
    </location>
    <ligand>
        <name>substrate</name>
    </ligand>
</feature>
<evidence type="ECO:0000313" key="17">
    <source>
        <dbReference type="EMBL" id="AII14789.1"/>
    </source>
</evidence>